<keyword evidence="2" id="KW-0732">Signal</keyword>
<dbReference type="HOGENOM" id="CLU_048447_0_0_1"/>
<sequence>MRSSLINITVATLFASTVSAQASAPPRPSVTAAPGSLPLGAECSSSEQCAGGADCYATNFMLIPSCGNFQAACTSDAQCAFNTCNQGFCNGLKPSSSSADPSGPATAPPRPSVTAAPGSLPLGAPCSSSEQCAGGADCYATNSFLIPSCGNFQAACTSDAQCAFNTCNQGFCNGQKASSSADPSATAPPQPSVTAAPGSLPLGAECSSNEQCAGGAECYATNFMLLRRCGNFQAGCASDAQCAFNTCNQGACNGLLPSSSATATGPGYTVTSPPTNNGTTGGSGSGTGTTTAPPNYTGAAVAAFEIPKGAVAVAAIIVAGLAL</sequence>
<organism evidence="3 4">
    <name type="scientific">Drechslerella stenobrocha 248</name>
    <dbReference type="NCBI Taxonomy" id="1043628"/>
    <lineage>
        <taxon>Eukaryota</taxon>
        <taxon>Fungi</taxon>
        <taxon>Dikarya</taxon>
        <taxon>Ascomycota</taxon>
        <taxon>Pezizomycotina</taxon>
        <taxon>Orbiliomycetes</taxon>
        <taxon>Orbiliales</taxon>
        <taxon>Orbiliaceae</taxon>
        <taxon>Drechslerella</taxon>
    </lineage>
</organism>
<evidence type="ECO:0000256" key="1">
    <source>
        <dbReference type="SAM" id="MobiDB-lite"/>
    </source>
</evidence>
<gene>
    <name evidence="3" type="ORF">DRE_02644</name>
</gene>
<evidence type="ECO:0000313" key="3">
    <source>
        <dbReference type="EMBL" id="EWC48065.1"/>
    </source>
</evidence>
<dbReference type="OrthoDB" id="5413589at2759"/>
<feature type="signal peptide" evidence="2">
    <location>
        <begin position="1"/>
        <end position="20"/>
    </location>
</feature>
<accession>W7IFX4</accession>
<name>W7IFX4_9PEZI</name>
<evidence type="ECO:0008006" key="5">
    <source>
        <dbReference type="Google" id="ProtNLM"/>
    </source>
</evidence>
<evidence type="ECO:0000313" key="4">
    <source>
        <dbReference type="Proteomes" id="UP000024837"/>
    </source>
</evidence>
<feature type="chain" id="PRO_5004895988" description="Dickkopf N-terminal cysteine-rich domain-containing protein" evidence="2">
    <location>
        <begin position="21"/>
        <end position="323"/>
    </location>
</feature>
<proteinExistence type="predicted"/>
<dbReference type="EMBL" id="KI966406">
    <property type="protein sequence ID" value="EWC48065.1"/>
    <property type="molecule type" value="Genomic_DNA"/>
</dbReference>
<reference evidence="3 4" key="1">
    <citation type="submission" date="2013-05" db="EMBL/GenBank/DDBJ databases">
        <title>Drechslerella stenobrocha genome reveals carnivorous origination and mechanical trapping mechanism of predatory fungi.</title>
        <authorList>
            <person name="Liu X."/>
            <person name="Zhang W."/>
            <person name="Liu K."/>
        </authorList>
    </citation>
    <scope>NUCLEOTIDE SEQUENCE [LARGE SCALE GENOMIC DNA]</scope>
    <source>
        <strain evidence="3 4">248</strain>
    </source>
</reference>
<protein>
    <recommendedName>
        <fullName evidence="5">Dickkopf N-terminal cysteine-rich domain-containing protein</fullName>
    </recommendedName>
</protein>
<dbReference type="Proteomes" id="UP000024837">
    <property type="component" value="Unassembled WGS sequence"/>
</dbReference>
<keyword evidence="4" id="KW-1185">Reference proteome</keyword>
<feature type="region of interest" description="Disordered" evidence="1">
    <location>
        <begin position="264"/>
        <end position="291"/>
    </location>
</feature>
<evidence type="ECO:0000256" key="2">
    <source>
        <dbReference type="SAM" id="SignalP"/>
    </source>
</evidence>
<dbReference type="AlphaFoldDB" id="W7IFX4"/>